<dbReference type="InterPro" id="IPR001296">
    <property type="entry name" value="Glyco_trans_1"/>
</dbReference>
<dbReference type="Gene3D" id="3.40.50.2000">
    <property type="entry name" value="Glycogen Phosphorylase B"/>
    <property type="match status" value="1"/>
</dbReference>
<dbReference type="GO" id="GO:0016757">
    <property type="term" value="F:glycosyltransferase activity"/>
    <property type="evidence" value="ECO:0007669"/>
    <property type="project" value="InterPro"/>
</dbReference>
<reference evidence="3" key="1">
    <citation type="submission" date="2019-04" db="EMBL/GenBank/DDBJ databases">
        <authorList>
            <person name="Brambilla D."/>
        </authorList>
    </citation>
    <scope>NUCLEOTIDE SEQUENCE</scope>
    <source>
        <strain evidence="3">BAL1</strain>
    </source>
</reference>
<keyword evidence="1 3" id="KW-0808">Transferase</keyword>
<dbReference type="Pfam" id="PF00534">
    <property type="entry name" value="Glycos_transf_1"/>
    <property type="match status" value="1"/>
</dbReference>
<proteinExistence type="predicted"/>
<protein>
    <submittedName>
        <fullName evidence="3">Glycosyl transferase, group 1</fullName>
    </submittedName>
</protein>
<evidence type="ECO:0000313" key="3">
    <source>
        <dbReference type="EMBL" id="VHO06507.1"/>
    </source>
</evidence>
<dbReference type="AlphaFoldDB" id="A0A486XV44"/>
<gene>
    <name evidence="3" type="ORF">BAL341_3522</name>
</gene>
<evidence type="ECO:0000259" key="2">
    <source>
        <dbReference type="Pfam" id="PF00534"/>
    </source>
</evidence>
<accession>A0A486XV44</accession>
<dbReference type="PANTHER" id="PTHR46401">
    <property type="entry name" value="GLYCOSYLTRANSFERASE WBBK-RELATED"/>
    <property type="match status" value="1"/>
</dbReference>
<dbReference type="SUPFAM" id="SSF53756">
    <property type="entry name" value="UDP-Glycosyltransferase/glycogen phosphorylase"/>
    <property type="match status" value="1"/>
</dbReference>
<organism evidence="3">
    <name type="scientific">Rheinheimera sp. BAL341</name>
    <dbReference type="NCBI Taxonomy" id="1708203"/>
    <lineage>
        <taxon>Bacteria</taxon>
        <taxon>Pseudomonadati</taxon>
        <taxon>Pseudomonadota</taxon>
        <taxon>Gammaproteobacteria</taxon>
        <taxon>Chromatiales</taxon>
        <taxon>Chromatiaceae</taxon>
        <taxon>Rheinheimera</taxon>
    </lineage>
</organism>
<dbReference type="EMBL" id="CAAJGR010000034">
    <property type="protein sequence ID" value="VHO06507.1"/>
    <property type="molecule type" value="Genomic_DNA"/>
</dbReference>
<dbReference type="PANTHER" id="PTHR46401:SF2">
    <property type="entry name" value="GLYCOSYLTRANSFERASE WBBK-RELATED"/>
    <property type="match status" value="1"/>
</dbReference>
<feature type="domain" description="Glycosyl transferase family 1" evidence="2">
    <location>
        <begin position="222"/>
        <end position="364"/>
    </location>
</feature>
<sequence length="405" mass="45459">MSCTRQTETIYVNIAATLRFGGITGIQRVVRKLFDELHQTTVGNLTFVFGANTPKGCYTAAAEDLIPISAGSESQLGKLTLFQRLPFPIKSGLRTFYRRYIARDAYGTKHLIKIPKNAWELELDSPWIDDWRQYPQFRNTINLLYDVTPLSHGEYCQPEASYLFVKWLKHNLPKSRGIISISQASLCCILTTLQRNNISFPSNCRFFYLGSNLTNKPLSLTQQSNPYFLFVGSIAPQKNISLLLEAYTECRTRGGDWPLVVLGRSAGFNQLERRIIALSDLGIVWLNNAKDNDLQQTYAACSVVIAPSVWEGFGLPLVEALSFQKTVIASDIEVYKELAAGAFNFFDVTSVASLAKRMQEAEQGGLYRSDGSNIPGLLNWQQSAFLFADAVFQILKEITQIEDDL</sequence>
<evidence type="ECO:0000256" key="1">
    <source>
        <dbReference type="ARBA" id="ARBA00022679"/>
    </source>
</evidence>
<name>A0A486XV44_9GAMM</name>